<proteinExistence type="predicted"/>
<reference evidence="2" key="1">
    <citation type="journal article" date="2020" name="Fungal Divers.">
        <title>Resolving the Mortierellaceae phylogeny through synthesis of multi-gene phylogenetics and phylogenomics.</title>
        <authorList>
            <person name="Vandepol N."/>
            <person name="Liber J."/>
            <person name="Desiro A."/>
            <person name="Na H."/>
            <person name="Kennedy M."/>
            <person name="Barry K."/>
            <person name="Grigoriev I.V."/>
            <person name="Miller A.N."/>
            <person name="O'Donnell K."/>
            <person name="Stajich J.E."/>
            <person name="Bonito G."/>
        </authorList>
    </citation>
    <scope>NUCLEOTIDE SEQUENCE</scope>
    <source>
        <strain evidence="2">NRRL 28262</strain>
    </source>
</reference>
<gene>
    <name evidence="2" type="ORF">BGZ95_005757</name>
</gene>
<evidence type="ECO:0000256" key="1">
    <source>
        <dbReference type="SAM" id="MobiDB-lite"/>
    </source>
</evidence>
<evidence type="ECO:0000313" key="3">
    <source>
        <dbReference type="Proteomes" id="UP001194580"/>
    </source>
</evidence>
<feature type="region of interest" description="Disordered" evidence="1">
    <location>
        <begin position="833"/>
        <end position="874"/>
    </location>
</feature>
<feature type="compositionally biased region" description="Low complexity" evidence="1">
    <location>
        <begin position="835"/>
        <end position="848"/>
    </location>
</feature>
<sequence>MVSSKTRGELAAVILAPTATPNTSSGTTTIPTTVDAGAGKSEVATVAPAATYTYSFAPMMPASVLTTYMLALTQDLGAICSAGTKKMNRLRAVEPLLWHRGPNTNPVYGLVVRMEYARTMFGEDMTSRWFRPALYWNGKNSPEGPPAATGTGSSSASAGAAPAIPSKALHREGQFWQGRDRQRLSKKEGSPAESYCVPTSDPQRMYALCMVDKESVKVLRQQVEQKVEGAQALWNYLTDVRTHFQPGLASKRKVVPSSGKAQAFDDEGVAFCSTNQCGADVPEKIVHPINYGYFSKTQPRQRFFLDTDSLAVTNQCIYLTLNKLSSHYDAEQCPPLLYFLTLLNSTTLQFFVLHHCQYDQQGRMRLFRESMAKIPFQDRDVKTHPERIGYVAQLGACMVELKDVLYSVVVAWRLTGSHHGSGIVHPPPPTIISGSTATSGRRGSTGGLASSGPFPAAGGSAGPSTGGGSNQGLLDWVRKGGNPPPGLLSRVKEQVRRMLVAQANHHHHQQHRQYLYQHQHQYQSPVIGMEGVAHVSKAAVTSSSAPSSSSAASILHLDKKSRDFKSGAMMMMSSGPVFTDTDTDTSTFTDTDTDTDDTMDPWVASRRTVSTSSTTGAARYLQQRQSQGGRTQGQHSLARILNMSGDDEDEVTMDEEEGSATITDSSQTMPMPIPEGSRDRRGLRPIMSSGFGHDEEDEEEEEGEEQDKSLGTIPLATTTLERAVTMVEIVQWAVDQYGYMLYGIRPKFQKLLELELKIVYGSRVESLIAPTTPPPPTASAMGEGGGFGEEVVVVEGGVPFRGGATENLASSLGITVWDLYRWEGEAGPIPPLLTPAPTSSSFSSTIASDRTTAGPRGSANSAAETETAGGGGGRQALLPSYAFQVLENAQSATQLLRDLFEQFPALPSTSSSSSL</sequence>
<feature type="region of interest" description="Disordered" evidence="1">
    <location>
        <begin position="141"/>
        <end position="163"/>
    </location>
</feature>
<feature type="compositionally biased region" description="Gly residues" evidence="1">
    <location>
        <begin position="459"/>
        <end position="470"/>
    </location>
</feature>
<feature type="compositionally biased region" description="Acidic residues" evidence="1">
    <location>
        <begin position="647"/>
        <end position="658"/>
    </location>
</feature>
<keyword evidence="3" id="KW-1185">Reference proteome</keyword>
<dbReference type="Proteomes" id="UP001194580">
    <property type="component" value="Unassembled WGS sequence"/>
</dbReference>
<feature type="compositionally biased region" description="Low complexity" evidence="1">
    <location>
        <begin position="433"/>
        <end position="458"/>
    </location>
</feature>
<protein>
    <submittedName>
        <fullName evidence="2">Uncharacterized protein</fullName>
    </submittedName>
</protein>
<feature type="compositionally biased region" description="Polar residues" evidence="1">
    <location>
        <begin position="660"/>
        <end position="669"/>
    </location>
</feature>
<feature type="compositionally biased region" description="Basic and acidic residues" evidence="1">
    <location>
        <begin position="175"/>
        <end position="190"/>
    </location>
</feature>
<feature type="region of interest" description="Disordered" evidence="1">
    <location>
        <begin position="423"/>
        <end position="471"/>
    </location>
</feature>
<evidence type="ECO:0000313" key="2">
    <source>
        <dbReference type="EMBL" id="KAG0255457.1"/>
    </source>
</evidence>
<feature type="compositionally biased region" description="Low complexity" evidence="1">
    <location>
        <begin position="857"/>
        <end position="867"/>
    </location>
</feature>
<feature type="compositionally biased region" description="Acidic residues" evidence="1">
    <location>
        <begin position="694"/>
        <end position="705"/>
    </location>
</feature>
<comment type="caution">
    <text evidence="2">The sequence shown here is derived from an EMBL/GenBank/DDBJ whole genome shotgun (WGS) entry which is preliminary data.</text>
</comment>
<accession>A0AAD4H1E2</accession>
<dbReference type="AlphaFoldDB" id="A0AAD4H1E2"/>
<organism evidence="2 3">
    <name type="scientific">Linnemannia exigua</name>
    <dbReference type="NCBI Taxonomy" id="604196"/>
    <lineage>
        <taxon>Eukaryota</taxon>
        <taxon>Fungi</taxon>
        <taxon>Fungi incertae sedis</taxon>
        <taxon>Mucoromycota</taxon>
        <taxon>Mortierellomycotina</taxon>
        <taxon>Mortierellomycetes</taxon>
        <taxon>Mortierellales</taxon>
        <taxon>Mortierellaceae</taxon>
        <taxon>Linnemannia</taxon>
    </lineage>
</organism>
<name>A0AAD4H1E2_9FUNG</name>
<dbReference type="EMBL" id="JAAAIL010002663">
    <property type="protein sequence ID" value="KAG0255457.1"/>
    <property type="molecule type" value="Genomic_DNA"/>
</dbReference>
<feature type="compositionally biased region" description="Low complexity" evidence="1">
    <location>
        <begin position="146"/>
        <end position="163"/>
    </location>
</feature>
<feature type="region of interest" description="Disordered" evidence="1">
    <location>
        <begin position="175"/>
        <end position="197"/>
    </location>
</feature>
<feature type="region of interest" description="Disordered" evidence="1">
    <location>
        <begin position="647"/>
        <end position="709"/>
    </location>
</feature>